<proteinExistence type="predicted"/>
<comment type="caution">
    <text evidence="1">The sequence shown here is derived from an EMBL/GenBank/DDBJ whole genome shotgun (WGS) entry which is preliminary data.</text>
</comment>
<evidence type="ECO:0000313" key="2">
    <source>
        <dbReference type="Proteomes" id="UP000830395"/>
    </source>
</evidence>
<sequence length="74" mass="8197">MAPGALYLCRVWVSHIPDHPEHPNGNVTASTDAPHSDHSPFLRSTSCSFAIKEFLSASSRFNLSDFFCQRCIGM</sequence>
<dbReference type="Proteomes" id="UP000830395">
    <property type="component" value="Chromosome 4"/>
</dbReference>
<dbReference type="EMBL" id="CM040978">
    <property type="protein sequence ID" value="MCJ8732021.1"/>
    <property type="molecule type" value="Genomic_DNA"/>
</dbReference>
<organism evidence="1 2">
    <name type="scientific">Pangasius djambal</name>
    <dbReference type="NCBI Taxonomy" id="1691987"/>
    <lineage>
        <taxon>Eukaryota</taxon>
        <taxon>Metazoa</taxon>
        <taxon>Chordata</taxon>
        <taxon>Craniata</taxon>
        <taxon>Vertebrata</taxon>
        <taxon>Euteleostomi</taxon>
        <taxon>Actinopterygii</taxon>
        <taxon>Neopterygii</taxon>
        <taxon>Teleostei</taxon>
        <taxon>Ostariophysi</taxon>
        <taxon>Siluriformes</taxon>
        <taxon>Pangasiidae</taxon>
        <taxon>Pangasius</taxon>
    </lineage>
</organism>
<accession>A0ACC5Y8J5</accession>
<protein>
    <submittedName>
        <fullName evidence="1">Uncharacterized protein</fullName>
    </submittedName>
</protein>
<keyword evidence="2" id="KW-1185">Reference proteome</keyword>
<evidence type="ECO:0000313" key="1">
    <source>
        <dbReference type="EMBL" id="MCJ8732021.1"/>
    </source>
</evidence>
<reference evidence="1" key="1">
    <citation type="submission" date="2020-02" db="EMBL/GenBank/DDBJ databases">
        <title>Genome sequencing of the panga catfish, Pangasius djambal.</title>
        <authorList>
            <person name="Wen M."/>
            <person name="Zahm M."/>
            <person name="Roques C."/>
            <person name="Cabau C."/>
            <person name="Klopp C."/>
            <person name="Donnadieu C."/>
            <person name="Jouanno E."/>
            <person name="Avarre J.-C."/>
            <person name="Campet M."/>
            <person name="Ha T."/>
            <person name="Dugue R."/>
            <person name="Lampietro C."/>
            <person name="Louis A."/>
            <person name="Herpin A."/>
            <person name="Echchiki A."/>
            <person name="Berthelot C."/>
            <person name="Parey E."/>
            <person name="Roest-Crollius H."/>
            <person name="Braasch I."/>
            <person name="Postlethwait J.H."/>
            <person name="Bobe J."/>
            <person name="Montfort J."/>
            <person name="Bouchez O."/>
            <person name="Begum T."/>
            <person name="Schartl M."/>
            <person name="Gustiano R."/>
            <person name="Guiguen Y."/>
        </authorList>
    </citation>
    <scope>NUCLEOTIDE SEQUENCE</scope>
    <source>
        <strain evidence="1">Pdj_M5554</strain>
    </source>
</reference>
<name>A0ACC5Y8J5_9TELE</name>
<gene>
    <name evidence="1" type="ORF">PDJAM_G00205940</name>
</gene>